<dbReference type="KEGG" id="pdh:B9T62_14470"/>
<feature type="compositionally biased region" description="Low complexity" evidence="13">
    <location>
        <begin position="633"/>
        <end position="643"/>
    </location>
</feature>
<evidence type="ECO:0000256" key="10">
    <source>
        <dbReference type="ARBA" id="ARBA00031985"/>
    </source>
</evidence>
<dbReference type="SMART" id="SM00437">
    <property type="entry name" value="TOP1Ac"/>
    <property type="match status" value="1"/>
</dbReference>
<comment type="catalytic activity">
    <reaction evidence="1">
        <text>ATP-independent breakage of single-stranded DNA, followed by passage and rejoining.</text>
        <dbReference type="EC" id="5.6.2.1"/>
    </reaction>
</comment>
<dbReference type="GO" id="GO:0006265">
    <property type="term" value="P:DNA topological change"/>
    <property type="evidence" value="ECO:0007669"/>
    <property type="project" value="InterPro"/>
</dbReference>
<feature type="compositionally biased region" description="Basic and acidic residues" evidence="13">
    <location>
        <begin position="438"/>
        <end position="448"/>
    </location>
</feature>
<dbReference type="PROSITE" id="PS00396">
    <property type="entry name" value="TOPO_IA_1"/>
    <property type="match status" value="1"/>
</dbReference>
<sequence>MKILIIAEKPDMGRNIAAAIEPKAKNHRSYLEGEQYIITWAIGHLIGLAEPEAYDAKYKKWNINDLPIIPEQFKLVPNARTLDQLKVIGELAKRCDQLVNSCDAGREGQHIFSLIQRHLKLAQPVKRLWISDLTPETIRKGFQELKDGAEYENLTKAAKARSEADWLIGMNGSRAFTTKHNVLLSVGRVQTPVLALIYDRQKTIESFSSLKFFEVEGHFTQGEVAYKGMWQGDKLTDGARAEALAAKVKGKPGVIASYEVKETKEYPNKLYDLTLLQREANGKYAFSAKKTLDLAQALYEKHKVISYPRTNSNYVTEQNIPEMHKTLSALQGTSYDEWVKGANRSLVHKGNKFICNPSKVEDHHAILPTNRKASGLSADEAKLYDLIVRRFLSQFYPAAEYKVHTVITEVEQEKFKTTVKELLSLGWKVIYADQKKDKAKPAKGKGKDDEEEEEVEVNEPFSIQASEAVVCNDAVVKEKDTQPPKHYTEGTLLKAMESAGKQIEDEELRDAMKDSGLGTPATRAATIERLKNVGYVEMQGKKIALTQKGRMVIELIRGAGIELLTSPEMTGQWERRLNQISRGSASDDQFMENVKKFASMIVDKVRVQSRAAKTAFEGETPSTKAGAKGRGSSGAASGAAAKPAARKRAEPGAQAAKAPARTVGSAEATDSGPKIIGACPSPGCGGMIFMGRKGYGCSHYKEGCKFVIWKETHGRSLTDSQVKALLEKGKTGKLKLAAADGSPIEGKLVLGNASTGQLNVE</sequence>
<dbReference type="InterPro" id="IPR013824">
    <property type="entry name" value="Topo_IA_cen_sub1"/>
</dbReference>
<evidence type="ECO:0000256" key="1">
    <source>
        <dbReference type="ARBA" id="ARBA00000213"/>
    </source>
</evidence>
<dbReference type="PROSITE" id="PS52039">
    <property type="entry name" value="TOPO_IA_2"/>
    <property type="match status" value="1"/>
</dbReference>
<evidence type="ECO:0000256" key="13">
    <source>
        <dbReference type="SAM" id="MobiDB-lite"/>
    </source>
</evidence>
<dbReference type="PROSITE" id="PS50880">
    <property type="entry name" value="TOPRIM"/>
    <property type="match status" value="1"/>
</dbReference>
<dbReference type="GO" id="GO:0046872">
    <property type="term" value="F:metal ion binding"/>
    <property type="evidence" value="ECO:0007669"/>
    <property type="project" value="UniProtKB-KW"/>
</dbReference>
<evidence type="ECO:0000256" key="9">
    <source>
        <dbReference type="ARBA" id="ARBA00030003"/>
    </source>
</evidence>
<dbReference type="InterPro" id="IPR023406">
    <property type="entry name" value="Topo_IA_AS"/>
</dbReference>
<dbReference type="GO" id="GO:0006281">
    <property type="term" value="P:DNA repair"/>
    <property type="evidence" value="ECO:0007669"/>
    <property type="project" value="TreeGrafter"/>
</dbReference>
<dbReference type="NCBIfam" id="NF005829">
    <property type="entry name" value="PRK07726.1"/>
    <property type="match status" value="1"/>
</dbReference>
<dbReference type="SMART" id="SM00436">
    <property type="entry name" value="TOP1Bc"/>
    <property type="match status" value="1"/>
</dbReference>
<dbReference type="GO" id="GO:0003677">
    <property type="term" value="F:DNA binding"/>
    <property type="evidence" value="ECO:0007669"/>
    <property type="project" value="UniProtKB-KW"/>
</dbReference>
<dbReference type="GO" id="GO:0043597">
    <property type="term" value="C:cytoplasmic replication fork"/>
    <property type="evidence" value="ECO:0007669"/>
    <property type="project" value="TreeGrafter"/>
</dbReference>
<keyword evidence="7" id="KW-0238">DNA-binding</keyword>
<dbReference type="InterPro" id="IPR013826">
    <property type="entry name" value="Topo_IA_cen_sub3"/>
</dbReference>
<dbReference type="InterPro" id="IPR000380">
    <property type="entry name" value="Topo_IA"/>
</dbReference>
<dbReference type="SMART" id="SM00493">
    <property type="entry name" value="TOPRIM"/>
    <property type="match status" value="1"/>
</dbReference>
<gene>
    <name evidence="16" type="ORF">B9T62_14470</name>
</gene>
<evidence type="ECO:0000256" key="2">
    <source>
        <dbReference type="ARBA" id="ARBA00009446"/>
    </source>
</evidence>
<dbReference type="PRINTS" id="PR00417">
    <property type="entry name" value="PRTPISMRASEI"/>
</dbReference>
<evidence type="ECO:0000256" key="5">
    <source>
        <dbReference type="ARBA" id="ARBA00022842"/>
    </source>
</evidence>
<dbReference type="OrthoDB" id="9803554at2"/>
<keyword evidence="5" id="KW-0460">Magnesium</keyword>
<dbReference type="SUPFAM" id="SSF56712">
    <property type="entry name" value="Prokaryotic type I DNA topoisomerase"/>
    <property type="match status" value="1"/>
</dbReference>
<organism evidence="16 17">
    <name type="scientific">Paenibacillus donghaensis</name>
    <dbReference type="NCBI Taxonomy" id="414771"/>
    <lineage>
        <taxon>Bacteria</taxon>
        <taxon>Bacillati</taxon>
        <taxon>Bacillota</taxon>
        <taxon>Bacilli</taxon>
        <taxon>Bacillales</taxon>
        <taxon>Paenibacillaceae</taxon>
        <taxon>Paenibacillus</taxon>
    </lineage>
</organism>
<comment type="similarity">
    <text evidence="2">Belongs to the type IA topoisomerase family.</text>
</comment>
<dbReference type="InterPro" id="IPR023405">
    <property type="entry name" value="Topo_IA_core_domain"/>
</dbReference>
<feature type="region of interest" description="Disordered" evidence="13">
    <location>
        <begin position="612"/>
        <end position="675"/>
    </location>
</feature>
<evidence type="ECO:0000313" key="17">
    <source>
        <dbReference type="Proteomes" id="UP000249890"/>
    </source>
</evidence>
<evidence type="ECO:0000256" key="7">
    <source>
        <dbReference type="ARBA" id="ARBA00023125"/>
    </source>
</evidence>
<dbReference type="GO" id="GO:0003917">
    <property type="term" value="F:DNA topoisomerase type I (single strand cut, ATP-independent) activity"/>
    <property type="evidence" value="ECO:0007669"/>
    <property type="project" value="UniProtKB-EC"/>
</dbReference>
<dbReference type="InterPro" id="IPR013825">
    <property type="entry name" value="Topo_IA_cen_sub2"/>
</dbReference>
<dbReference type="CDD" id="cd00186">
    <property type="entry name" value="TOP1Ac"/>
    <property type="match status" value="1"/>
</dbReference>
<dbReference type="Gene3D" id="3.40.50.140">
    <property type="match status" value="1"/>
</dbReference>
<dbReference type="NCBIfam" id="TIGR01056">
    <property type="entry name" value="topB"/>
    <property type="match status" value="1"/>
</dbReference>
<dbReference type="Pfam" id="PF01751">
    <property type="entry name" value="Toprim"/>
    <property type="match status" value="1"/>
</dbReference>
<dbReference type="InterPro" id="IPR003602">
    <property type="entry name" value="Topo_IA_DNA-bd_dom"/>
</dbReference>
<dbReference type="InterPro" id="IPR006171">
    <property type="entry name" value="TOPRIM_dom"/>
</dbReference>
<dbReference type="CDD" id="cd03362">
    <property type="entry name" value="TOPRIM_TopoIA_TopoIII"/>
    <property type="match status" value="1"/>
</dbReference>
<proteinExistence type="inferred from homology"/>
<reference evidence="16 17" key="1">
    <citation type="submission" date="2017-06" db="EMBL/GenBank/DDBJ databases">
        <title>Complete genome sequence of Paenibacillus donghaensis KCTC 13049T isolated from East Sea sediment, South Korea.</title>
        <authorList>
            <person name="Jung B.K."/>
            <person name="Hong S.-J."/>
            <person name="Shin J.-H."/>
        </authorList>
    </citation>
    <scope>NUCLEOTIDE SEQUENCE [LARGE SCALE GENOMIC DNA]</scope>
    <source>
        <strain evidence="16 17">KCTC 13049</strain>
    </source>
</reference>
<evidence type="ECO:0000313" key="16">
    <source>
        <dbReference type="EMBL" id="ASA21874.1"/>
    </source>
</evidence>
<dbReference type="InterPro" id="IPR034144">
    <property type="entry name" value="TOPRIM_TopoIII"/>
</dbReference>
<dbReference type="Pfam" id="PF01131">
    <property type="entry name" value="Topoisom_bac"/>
    <property type="match status" value="1"/>
</dbReference>
<evidence type="ECO:0000256" key="3">
    <source>
        <dbReference type="ARBA" id="ARBA00012891"/>
    </source>
</evidence>
<dbReference type="GO" id="GO:0006310">
    <property type="term" value="P:DNA recombination"/>
    <property type="evidence" value="ECO:0007669"/>
    <property type="project" value="TreeGrafter"/>
</dbReference>
<feature type="domain" description="Toprim" evidence="14">
    <location>
        <begin position="2"/>
        <end position="134"/>
    </location>
</feature>
<dbReference type="Gene3D" id="1.10.460.10">
    <property type="entry name" value="Topoisomerase I, domain 2"/>
    <property type="match status" value="1"/>
</dbReference>
<evidence type="ECO:0000259" key="14">
    <source>
        <dbReference type="PROSITE" id="PS50880"/>
    </source>
</evidence>
<evidence type="ECO:0000259" key="15">
    <source>
        <dbReference type="PROSITE" id="PS52039"/>
    </source>
</evidence>
<dbReference type="AlphaFoldDB" id="A0A2Z2K912"/>
<keyword evidence="17" id="KW-1185">Reference proteome</keyword>
<dbReference type="EMBL" id="CP021780">
    <property type="protein sequence ID" value="ASA21874.1"/>
    <property type="molecule type" value="Genomic_DNA"/>
</dbReference>
<keyword evidence="8 16" id="KW-0413">Isomerase</keyword>
<feature type="region of interest" description="Disordered" evidence="13">
    <location>
        <begin position="438"/>
        <end position="458"/>
    </location>
</feature>
<evidence type="ECO:0000256" key="4">
    <source>
        <dbReference type="ARBA" id="ARBA00022723"/>
    </source>
</evidence>
<name>A0A2Z2K912_9BACL</name>
<feature type="domain" description="Topo IA-type catalytic" evidence="15">
    <location>
        <begin position="151"/>
        <end position="602"/>
    </location>
</feature>
<evidence type="ECO:0000256" key="6">
    <source>
        <dbReference type="ARBA" id="ARBA00023029"/>
    </source>
</evidence>
<dbReference type="PANTHER" id="PTHR11390:SF21">
    <property type="entry name" value="DNA TOPOISOMERASE 3-ALPHA"/>
    <property type="match status" value="1"/>
</dbReference>
<evidence type="ECO:0000256" key="8">
    <source>
        <dbReference type="ARBA" id="ARBA00023235"/>
    </source>
</evidence>
<dbReference type="InterPro" id="IPR025589">
    <property type="entry name" value="Toprim_C_rpt"/>
</dbReference>
<keyword evidence="4" id="KW-0479">Metal-binding</keyword>
<dbReference type="Pfam" id="PF13342">
    <property type="entry name" value="Toprim_Crpt"/>
    <property type="match status" value="1"/>
</dbReference>
<dbReference type="PANTHER" id="PTHR11390">
    <property type="entry name" value="PROKARYOTIC DNA TOPOISOMERASE"/>
    <property type="match status" value="1"/>
</dbReference>
<protein>
    <recommendedName>
        <fullName evidence="3">DNA topoisomerase</fullName>
        <ecNumber evidence="3">5.6.2.1</ecNumber>
    </recommendedName>
    <alternativeName>
        <fullName evidence="12">Omega-protein</fullName>
    </alternativeName>
    <alternativeName>
        <fullName evidence="11">Relaxing enzyme</fullName>
    </alternativeName>
    <alternativeName>
        <fullName evidence="9">Swivelase</fullName>
    </alternativeName>
    <alternativeName>
        <fullName evidence="10">Untwisting enzyme</fullName>
    </alternativeName>
</protein>
<evidence type="ECO:0000256" key="11">
    <source>
        <dbReference type="ARBA" id="ARBA00032235"/>
    </source>
</evidence>
<dbReference type="Gene3D" id="1.10.290.10">
    <property type="entry name" value="Topoisomerase I, domain 4"/>
    <property type="match status" value="1"/>
</dbReference>
<accession>A0A2Z2K912</accession>
<dbReference type="Proteomes" id="UP000249890">
    <property type="component" value="Chromosome"/>
</dbReference>
<keyword evidence="6" id="KW-0799">Topoisomerase</keyword>
<feature type="compositionally biased region" description="Low complexity" evidence="13">
    <location>
        <begin position="651"/>
        <end position="661"/>
    </location>
</feature>
<dbReference type="InterPro" id="IPR005738">
    <property type="entry name" value="TopoIII"/>
</dbReference>
<dbReference type="InterPro" id="IPR013497">
    <property type="entry name" value="Topo_IA_cen"/>
</dbReference>
<dbReference type="EC" id="5.6.2.1" evidence="3"/>
<dbReference type="InterPro" id="IPR003601">
    <property type="entry name" value="Topo_IA_2"/>
</dbReference>
<dbReference type="RefSeq" id="WP_087915881.1">
    <property type="nucleotide sequence ID" value="NZ_CP021780.1"/>
</dbReference>
<evidence type="ECO:0000256" key="12">
    <source>
        <dbReference type="ARBA" id="ARBA00032877"/>
    </source>
</evidence>
<dbReference type="Gene3D" id="2.70.20.10">
    <property type="entry name" value="Topoisomerase I, domain 3"/>
    <property type="match status" value="1"/>
</dbReference>